<evidence type="ECO:0000313" key="2">
    <source>
        <dbReference type="EMBL" id="KAB1223150.1"/>
    </source>
</evidence>
<dbReference type="AlphaFoldDB" id="A0A6A1WJV1"/>
<name>A0A6A1WJV1_9ROSI</name>
<reference evidence="2 3" key="1">
    <citation type="journal article" date="2019" name="Plant Biotechnol. J.">
        <title>The red bayberry genome and genetic basis of sex determination.</title>
        <authorList>
            <person name="Jia H.M."/>
            <person name="Jia H.J."/>
            <person name="Cai Q.L."/>
            <person name="Wang Y."/>
            <person name="Zhao H.B."/>
            <person name="Yang W.F."/>
            <person name="Wang G.Y."/>
            <person name="Li Y.H."/>
            <person name="Zhan D.L."/>
            <person name="Shen Y.T."/>
            <person name="Niu Q.F."/>
            <person name="Chang L."/>
            <person name="Qiu J."/>
            <person name="Zhao L."/>
            <person name="Xie H.B."/>
            <person name="Fu W.Y."/>
            <person name="Jin J."/>
            <person name="Li X.W."/>
            <person name="Jiao Y."/>
            <person name="Zhou C.C."/>
            <person name="Tu T."/>
            <person name="Chai C.Y."/>
            <person name="Gao J.L."/>
            <person name="Fan L.J."/>
            <person name="van de Weg E."/>
            <person name="Wang J.Y."/>
            <person name="Gao Z.S."/>
        </authorList>
    </citation>
    <scope>NUCLEOTIDE SEQUENCE [LARGE SCALE GENOMIC DNA]</scope>
    <source>
        <tissue evidence="2">Leaves</tissue>
    </source>
</reference>
<dbReference type="EMBL" id="RXIC02000020">
    <property type="protein sequence ID" value="KAB1223150.1"/>
    <property type="molecule type" value="Genomic_DNA"/>
</dbReference>
<organism evidence="2 3">
    <name type="scientific">Morella rubra</name>
    <name type="common">Chinese bayberry</name>
    <dbReference type="NCBI Taxonomy" id="262757"/>
    <lineage>
        <taxon>Eukaryota</taxon>
        <taxon>Viridiplantae</taxon>
        <taxon>Streptophyta</taxon>
        <taxon>Embryophyta</taxon>
        <taxon>Tracheophyta</taxon>
        <taxon>Spermatophyta</taxon>
        <taxon>Magnoliopsida</taxon>
        <taxon>eudicotyledons</taxon>
        <taxon>Gunneridae</taxon>
        <taxon>Pentapetalae</taxon>
        <taxon>rosids</taxon>
        <taxon>fabids</taxon>
        <taxon>Fagales</taxon>
        <taxon>Myricaceae</taxon>
        <taxon>Morella</taxon>
    </lineage>
</organism>
<proteinExistence type="predicted"/>
<dbReference type="Proteomes" id="UP000516437">
    <property type="component" value="Chromosome 2"/>
</dbReference>
<sequence length="303" mass="34813">MEDIYRSHLSVYFERSEAQIRRQQQPQGPAPGEPQLKEQPPSHDARERPVWANAFMFDLKSQDVVMAAGGKRLRCDSGARSVGASDQTGTRAADNYFKWSRRRFTISLHRSTREAPRRVVMCDASEQNAPVLKESIRASVPNMKKEEWAPICELFSIEEFQKDAEIDQINPALMYKKTHINKDGAWTSDTAREHFEKMEALQLQRESEGRPFSASSWIIVLSVSVDLPEIGRGKNGDRGDEARQKEYDELAVRQAKMERVMREQQQHLMEQKALRGAATKATSRARKRLQLLQAEMCEQMMNM</sequence>
<keyword evidence="3" id="KW-1185">Reference proteome</keyword>
<gene>
    <name evidence="2" type="ORF">CJ030_MR2G016451</name>
</gene>
<protein>
    <submittedName>
        <fullName evidence="2">Uncharacterized protein</fullName>
    </submittedName>
</protein>
<feature type="region of interest" description="Disordered" evidence="1">
    <location>
        <begin position="15"/>
        <end position="45"/>
    </location>
</feature>
<dbReference type="OrthoDB" id="1564766at2759"/>
<evidence type="ECO:0000256" key="1">
    <source>
        <dbReference type="SAM" id="MobiDB-lite"/>
    </source>
</evidence>
<comment type="caution">
    <text evidence="2">The sequence shown here is derived from an EMBL/GenBank/DDBJ whole genome shotgun (WGS) entry which is preliminary data.</text>
</comment>
<evidence type="ECO:0000313" key="3">
    <source>
        <dbReference type="Proteomes" id="UP000516437"/>
    </source>
</evidence>
<accession>A0A6A1WJV1</accession>